<name>A0A3M0KRZ9_HIRRU</name>
<dbReference type="STRING" id="333673.A0A3M0KRZ9"/>
<dbReference type="Proteomes" id="UP000269221">
    <property type="component" value="Unassembled WGS sequence"/>
</dbReference>
<accession>A0A3M0KRZ9</accession>
<dbReference type="EMBL" id="QRBI01000104">
    <property type="protein sequence ID" value="RMC16072.1"/>
    <property type="molecule type" value="Genomic_DNA"/>
</dbReference>
<proteinExistence type="predicted"/>
<comment type="caution">
    <text evidence="1">The sequence shown here is derived from an EMBL/GenBank/DDBJ whole genome shotgun (WGS) entry which is preliminary data.</text>
</comment>
<evidence type="ECO:0000313" key="2">
    <source>
        <dbReference type="Proteomes" id="UP000269221"/>
    </source>
</evidence>
<protein>
    <submittedName>
        <fullName evidence="1">Uncharacterized protein</fullName>
    </submittedName>
</protein>
<evidence type="ECO:0000313" key="1">
    <source>
        <dbReference type="EMBL" id="RMC16072.1"/>
    </source>
</evidence>
<dbReference type="OrthoDB" id="10260894at2759"/>
<keyword evidence="2" id="KW-1185">Reference proteome</keyword>
<gene>
    <name evidence="1" type="ORF">DUI87_08281</name>
</gene>
<organism evidence="1 2">
    <name type="scientific">Hirundo rustica rustica</name>
    <dbReference type="NCBI Taxonomy" id="333673"/>
    <lineage>
        <taxon>Eukaryota</taxon>
        <taxon>Metazoa</taxon>
        <taxon>Chordata</taxon>
        <taxon>Craniata</taxon>
        <taxon>Vertebrata</taxon>
        <taxon>Euteleostomi</taxon>
        <taxon>Archelosauria</taxon>
        <taxon>Archosauria</taxon>
        <taxon>Dinosauria</taxon>
        <taxon>Saurischia</taxon>
        <taxon>Theropoda</taxon>
        <taxon>Coelurosauria</taxon>
        <taxon>Aves</taxon>
        <taxon>Neognathae</taxon>
        <taxon>Neoaves</taxon>
        <taxon>Telluraves</taxon>
        <taxon>Australaves</taxon>
        <taxon>Passeriformes</taxon>
        <taxon>Sylvioidea</taxon>
        <taxon>Hirundinidae</taxon>
        <taxon>Hirundo</taxon>
    </lineage>
</organism>
<reference evidence="1 2" key="1">
    <citation type="submission" date="2018-07" db="EMBL/GenBank/DDBJ databases">
        <title>A high quality draft genome assembly of the barn swallow (H. rustica rustica).</title>
        <authorList>
            <person name="Formenti G."/>
            <person name="Chiara M."/>
            <person name="Poveda L."/>
            <person name="Francoijs K.-J."/>
            <person name="Bonisoli-Alquati A."/>
            <person name="Canova L."/>
            <person name="Gianfranceschi L."/>
            <person name="Horner D.S."/>
            <person name="Saino N."/>
        </authorList>
    </citation>
    <scope>NUCLEOTIDE SEQUENCE [LARGE SCALE GENOMIC DNA]</scope>
    <source>
        <strain evidence="1">Chelidonia</strain>
        <tissue evidence="1">Blood</tissue>
    </source>
</reference>
<sequence length="116" mass="13074">MTTSSRQSSSTSMVNNLAKIFDPNTLQNQGPDNGMEPPQILRVERNDVSTSESFNITDVKFASLEEKIDKLLTLQDNVLKKLNSVSQEICCIEKDMEMVKAGKHLNLDQGWKETKK</sequence>
<dbReference type="AlphaFoldDB" id="A0A3M0KRZ9"/>